<dbReference type="OrthoDB" id="63989at2759"/>
<dbReference type="PANTHER" id="PTHR24362:SF309">
    <property type="entry name" value="PROTEIN KINASE DOMAIN-CONTAINING PROTEIN"/>
    <property type="match status" value="1"/>
</dbReference>
<accession>A2F2G4</accession>
<dbReference type="RefSeq" id="XP_001313859.1">
    <property type="nucleotide sequence ID" value="XM_001313858.1"/>
</dbReference>
<dbReference type="AlphaFoldDB" id="A2F2G4"/>
<dbReference type="SMR" id="A2F2G4"/>
<dbReference type="eggNOG" id="KOG0583">
    <property type="taxonomic scope" value="Eukaryota"/>
</dbReference>
<dbReference type="InParanoid" id="A2F2G4"/>
<protein>
    <submittedName>
        <fullName evidence="2">CAMK family protein kinase</fullName>
    </submittedName>
</protein>
<feature type="domain" description="Protein kinase" evidence="1">
    <location>
        <begin position="14"/>
        <end position="257"/>
    </location>
</feature>
<proteinExistence type="predicted"/>
<keyword evidence="2" id="KW-0418">Kinase</keyword>
<gene>
    <name evidence="2" type="ORF">TVAG_168610</name>
</gene>
<dbReference type="Proteomes" id="UP000001542">
    <property type="component" value="Unassembled WGS sequence"/>
</dbReference>
<name>A2F2G4_TRIV3</name>
<keyword evidence="2" id="KW-0808">Transferase</keyword>
<reference evidence="2" key="2">
    <citation type="journal article" date="2007" name="Science">
        <title>Draft genome sequence of the sexually transmitted pathogen Trichomonas vaginalis.</title>
        <authorList>
            <person name="Carlton J.M."/>
            <person name="Hirt R.P."/>
            <person name="Silva J.C."/>
            <person name="Delcher A.L."/>
            <person name="Schatz M."/>
            <person name="Zhao Q."/>
            <person name="Wortman J.R."/>
            <person name="Bidwell S.L."/>
            <person name="Alsmark U.C.M."/>
            <person name="Besteiro S."/>
            <person name="Sicheritz-Ponten T."/>
            <person name="Noel C.J."/>
            <person name="Dacks J.B."/>
            <person name="Foster P.G."/>
            <person name="Simillion C."/>
            <person name="Van de Peer Y."/>
            <person name="Miranda-Saavedra D."/>
            <person name="Barton G.J."/>
            <person name="Westrop G.D."/>
            <person name="Mueller S."/>
            <person name="Dessi D."/>
            <person name="Fiori P.L."/>
            <person name="Ren Q."/>
            <person name="Paulsen I."/>
            <person name="Zhang H."/>
            <person name="Bastida-Corcuera F.D."/>
            <person name="Simoes-Barbosa A."/>
            <person name="Brown M.T."/>
            <person name="Hayes R.D."/>
            <person name="Mukherjee M."/>
            <person name="Okumura C.Y."/>
            <person name="Schneider R."/>
            <person name="Smith A.J."/>
            <person name="Vanacova S."/>
            <person name="Villalvazo M."/>
            <person name="Haas B.J."/>
            <person name="Pertea M."/>
            <person name="Feldblyum T.V."/>
            <person name="Utterback T.R."/>
            <person name="Shu C.L."/>
            <person name="Osoegawa K."/>
            <person name="de Jong P.J."/>
            <person name="Hrdy I."/>
            <person name="Horvathova L."/>
            <person name="Zubacova Z."/>
            <person name="Dolezal P."/>
            <person name="Malik S.B."/>
            <person name="Logsdon J.M. Jr."/>
            <person name="Henze K."/>
            <person name="Gupta A."/>
            <person name="Wang C.C."/>
            <person name="Dunne R.L."/>
            <person name="Upcroft J.A."/>
            <person name="Upcroft P."/>
            <person name="White O."/>
            <person name="Salzberg S.L."/>
            <person name="Tang P."/>
            <person name="Chiu C.-H."/>
            <person name="Lee Y.-S."/>
            <person name="Embley T.M."/>
            <person name="Coombs G.H."/>
            <person name="Mottram J.C."/>
            <person name="Tachezy J."/>
            <person name="Fraser-Liggett C.M."/>
            <person name="Johnson P.J."/>
        </authorList>
    </citation>
    <scope>NUCLEOTIDE SEQUENCE [LARGE SCALE GENOMIC DNA]</scope>
    <source>
        <strain evidence="2">G3</strain>
    </source>
</reference>
<dbReference type="SMART" id="SM00220">
    <property type="entry name" value="S_TKc"/>
    <property type="match status" value="1"/>
</dbReference>
<evidence type="ECO:0000313" key="2">
    <source>
        <dbReference type="EMBL" id="EAY00930.1"/>
    </source>
</evidence>
<dbReference type="EMBL" id="DS113585">
    <property type="protein sequence ID" value="EAY00930.1"/>
    <property type="molecule type" value="Genomic_DNA"/>
</dbReference>
<dbReference type="SUPFAM" id="SSF56112">
    <property type="entry name" value="Protein kinase-like (PK-like)"/>
    <property type="match status" value="1"/>
</dbReference>
<dbReference type="PROSITE" id="PS00108">
    <property type="entry name" value="PROTEIN_KINASE_ST"/>
    <property type="match status" value="1"/>
</dbReference>
<organism evidence="2 3">
    <name type="scientific">Trichomonas vaginalis (strain ATCC PRA-98 / G3)</name>
    <dbReference type="NCBI Taxonomy" id="412133"/>
    <lineage>
        <taxon>Eukaryota</taxon>
        <taxon>Metamonada</taxon>
        <taxon>Parabasalia</taxon>
        <taxon>Trichomonadida</taxon>
        <taxon>Trichomonadidae</taxon>
        <taxon>Trichomonas</taxon>
    </lineage>
</organism>
<dbReference type="STRING" id="5722.A2F2G4"/>
<dbReference type="InterPro" id="IPR008271">
    <property type="entry name" value="Ser/Thr_kinase_AS"/>
</dbReference>
<dbReference type="VEuPathDB" id="TrichDB:TVAG_168610"/>
<dbReference type="KEGG" id="tva:4758753"/>
<dbReference type="GO" id="GO:0004672">
    <property type="term" value="F:protein kinase activity"/>
    <property type="evidence" value="ECO:0007669"/>
    <property type="project" value="InterPro"/>
</dbReference>
<dbReference type="GO" id="GO:0005524">
    <property type="term" value="F:ATP binding"/>
    <property type="evidence" value="ECO:0007669"/>
    <property type="project" value="InterPro"/>
</dbReference>
<sequence length="313" mass="36327">MDEKEKVFFSNQGLEFKNIIAEGGFGVIYLMYSEQYHSNFAMKKIPKERYNQEEYEIMASIDHPNTINLYKTYQFDNKIYMLMEYCPNDLSNFLKGNPNLDSQQIKKYCYEVLIAIKACHDRNIAHSDIKPSNFLIDSYGRLKVCDFGLSRVYDGSLTNDMYKGTLYFMAPELLKKRHYNPLKADIWTIGVTFFYIATRRYPFYSSNPEILNNVIEAGVYSSFKVRNLELRQIISRCLDVLPEKRPTVDELLAHPYFSSLNARKLRKLVGNGNTMSAEIIRPSVATSTKPKFERQSCILNPSIIRKAAIPKII</sequence>
<dbReference type="VEuPathDB" id="TrichDB:TVAGG3_0253280"/>
<dbReference type="Pfam" id="PF00069">
    <property type="entry name" value="Pkinase"/>
    <property type="match status" value="1"/>
</dbReference>
<dbReference type="InterPro" id="IPR011009">
    <property type="entry name" value="Kinase-like_dom_sf"/>
</dbReference>
<dbReference type="InterPro" id="IPR000719">
    <property type="entry name" value="Prot_kinase_dom"/>
</dbReference>
<dbReference type="PROSITE" id="PS50011">
    <property type="entry name" value="PROTEIN_KINASE_DOM"/>
    <property type="match status" value="1"/>
</dbReference>
<keyword evidence="3" id="KW-1185">Reference proteome</keyword>
<dbReference type="PANTHER" id="PTHR24362">
    <property type="entry name" value="SERINE/THREONINE-PROTEIN KINASE NEK"/>
    <property type="match status" value="1"/>
</dbReference>
<evidence type="ECO:0000313" key="3">
    <source>
        <dbReference type="Proteomes" id="UP000001542"/>
    </source>
</evidence>
<dbReference type="Gene3D" id="1.10.510.10">
    <property type="entry name" value="Transferase(Phosphotransferase) domain 1"/>
    <property type="match status" value="1"/>
</dbReference>
<reference evidence="2" key="1">
    <citation type="submission" date="2006-10" db="EMBL/GenBank/DDBJ databases">
        <authorList>
            <person name="Amadeo P."/>
            <person name="Zhao Q."/>
            <person name="Wortman J."/>
            <person name="Fraser-Liggett C."/>
            <person name="Carlton J."/>
        </authorList>
    </citation>
    <scope>NUCLEOTIDE SEQUENCE</scope>
    <source>
        <strain evidence="2">G3</strain>
    </source>
</reference>
<evidence type="ECO:0000259" key="1">
    <source>
        <dbReference type="PROSITE" id="PS50011"/>
    </source>
</evidence>